<evidence type="ECO:0008006" key="3">
    <source>
        <dbReference type="Google" id="ProtNLM"/>
    </source>
</evidence>
<dbReference type="InterPro" id="IPR043519">
    <property type="entry name" value="NT_sf"/>
</dbReference>
<keyword evidence="2" id="KW-1185">Reference proteome</keyword>
<dbReference type="Proteomes" id="UP000199623">
    <property type="component" value="Unassembled WGS sequence"/>
</dbReference>
<dbReference type="AlphaFoldDB" id="A0A1G7TT07"/>
<dbReference type="STRING" id="200378.SAMN05216553_107440"/>
<accession>A0A1G7TT07</accession>
<dbReference type="Gene3D" id="3.30.460.10">
    <property type="entry name" value="Beta Polymerase, domain 2"/>
    <property type="match status" value="1"/>
</dbReference>
<dbReference type="EMBL" id="FNCC01000007">
    <property type="protein sequence ID" value="SDG38144.1"/>
    <property type="molecule type" value="Genomic_DNA"/>
</dbReference>
<dbReference type="SUPFAM" id="SSF81301">
    <property type="entry name" value="Nucleotidyltransferase"/>
    <property type="match status" value="1"/>
</dbReference>
<organism evidence="1 2">
    <name type="scientific">Lentzea fradiae</name>
    <dbReference type="NCBI Taxonomy" id="200378"/>
    <lineage>
        <taxon>Bacteria</taxon>
        <taxon>Bacillati</taxon>
        <taxon>Actinomycetota</taxon>
        <taxon>Actinomycetes</taxon>
        <taxon>Pseudonocardiales</taxon>
        <taxon>Pseudonocardiaceae</taxon>
        <taxon>Lentzea</taxon>
    </lineage>
</organism>
<evidence type="ECO:0000313" key="1">
    <source>
        <dbReference type="EMBL" id="SDG38144.1"/>
    </source>
</evidence>
<gene>
    <name evidence="1" type="ORF">SAMN05216553_107440</name>
</gene>
<name>A0A1G7TT07_9PSEU</name>
<proteinExistence type="predicted"/>
<sequence>MGTVFSVSERDQVRRDLVNAAEIDHRVVGAAVTGSAAVGKEDRWSDIDFALSVDSEMDAVVTDWTALMYACDAVGHVDLRRGSVLFRVFLMRSSLQVDIAFWPSSEFGATGPTFQLLFGEANDLPQIGPPDRTELIGLAWLYGLHVRSSLARGRVWQALQMLNGMREHVMSLRCLTECVLAVQGRGLDDLRDPAAFAGTIARSAHPDELGRAFHELTGLLLVEITDAGVAQAVRALSPEASAPR</sequence>
<protein>
    <recommendedName>
        <fullName evidence="3">Nucleotidyltransferase domain-containing protein</fullName>
    </recommendedName>
</protein>
<reference evidence="2" key="1">
    <citation type="submission" date="2016-10" db="EMBL/GenBank/DDBJ databases">
        <authorList>
            <person name="Varghese N."/>
            <person name="Submissions S."/>
        </authorList>
    </citation>
    <scope>NUCLEOTIDE SEQUENCE [LARGE SCALE GENOMIC DNA]</scope>
    <source>
        <strain evidence="2">CGMCC 4.3506</strain>
    </source>
</reference>
<evidence type="ECO:0000313" key="2">
    <source>
        <dbReference type="Proteomes" id="UP000199623"/>
    </source>
</evidence>